<evidence type="ECO:0000313" key="1">
    <source>
        <dbReference type="EMBL" id="KRX59107.1"/>
    </source>
</evidence>
<organism evidence="1 2">
    <name type="scientific">Trichinella patagoniensis</name>
    <dbReference type="NCBI Taxonomy" id="990121"/>
    <lineage>
        <taxon>Eukaryota</taxon>
        <taxon>Metazoa</taxon>
        <taxon>Ecdysozoa</taxon>
        <taxon>Nematoda</taxon>
        <taxon>Enoplea</taxon>
        <taxon>Dorylaimia</taxon>
        <taxon>Trichinellida</taxon>
        <taxon>Trichinellidae</taxon>
        <taxon>Trichinella</taxon>
    </lineage>
</organism>
<protein>
    <submittedName>
        <fullName evidence="1">Uncharacterized protein</fullName>
    </submittedName>
</protein>
<proteinExistence type="predicted"/>
<dbReference type="EMBL" id="JYDQ01006185">
    <property type="protein sequence ID" value="KRX59107.1"/>
    <property type="molecule type" value="Genomic_DNA"/>
</dbReference>
<gene>
    <name evidence="1" type="ORF">T12_4730</name>
</gene>
<reference evidence="1 2" key="1">
    <citation type="submission" date="2015-01" db="EMBL/GenBank/DDBJ databases">
        <title>Evolution of Trichinella species and genotypes.</title>
        <authorList>
            <person name="Korhonen P.K."/>
            <person name="Edoardo P."/>
            <person name="Giuseppe L.R."/>
            <person name="Gasser R.B."/>
        </authorList>
    </citation>
    <scope>NUCLEOTIDE SEQUENCE [LARGE SCALE GENOMIC DNA]</scope>
    <source>
        <strain evidence="1">ISS2496</strain>
    </source>
</reference>
<name>A0A0V0V7Z6_9BILA</name>
<dbReference type="AlphaFoldDB" id="A0A0V0V7Z6"/>
<dbReference type="Proteomes" id="UP000054783">
    <property type="component" value="Unassembled WGS sequence"/>
</dbReference>
<keyword evidence="2" id="KW-1185">Reference proteome</keyword>
<accession>A0A0V0V7Z6</accession>
<comment type="caution">
    <text evidence="1">The sequence shown here is derived from an EMBL/GenBank/DDBJ whole genome shotgun (WGS) entry which is preliminary data.</text>
</comment>
<sequence length="39" mass="4670">MIIYREFRKKKPTSVRERLTFENAVTCHASKTNKRTITD</sequence>
<evidence type="ECO:0000313" key="2">
    <source>
        <dbReference type="Proteomes" id="UP000054783"/>
    </source>
</evidence>